<comment type="caution">
    <text evidence="2">The sequence shown here is derived from an EMBL/GenBank/DDBJ whole genome shotgun (WGS) entry which is preliminary data.</text>
</comment>
<dbReference type="InterPro" id="IPR005149">
    <property type="entry name" value="Tscrpt_reg_PadR_N"/>
</dbReference>
<dbReference type="PANTHER" id="PTHR33169">
    <property type="entry name" value="PADR-FAMILY TRANSCRIPTIONAL REGULATOR"/>
    <property type="match status" value="1"/>
</dbReference>
<dbReference type="RefSeq" id="WP_275238966.1">
    <property type="nucleotide sequence ID" value="NZ_JARFJC010000031.1"/>
</dbReference>
<sequence length="116" mass="12837">MPPADPQMLKGVLSLLLLRLLAEREDYGYALVVRLREAGFEDLSEGTVYPALTRLEAAGDLRSRLLRSSSGPARKYYAVTPRGQEGLRARLTAWEQLTAAVAATLRSTDPDHEVLR</sequence>
<reference evidence="2 3" key="1">
    <citation type="submission" date="2023-03" db="EMBL/GenBank/DDBJ databases">
        <title>YIM 133296 draft genome.</title>
        <authorList>
            <person name="Xiong L."/>
        </authorList>
    </citation>
    <scope>NUCLEOTIDE SEQUENCE [LARGE SCALE GENOMIC DNA]</scope>
    <source>
        <strain evidence="2 3">YIM 133296</strain>
    </source>
</reference>
<dbReference type="Gene3D" id="1.10.10.10">
    <property type="entry name" value="Winged helix-like DNA-binding domain superfamily/Winged helix DNA-binding domain"/>
    <property type="match status" value="1"/>
</dbReference>
<evidence type="ECO:0000259" key="1">
    <source>
        <dbReference type="Pfam" id="PF03551"/>
    </source>
</evidence>
<name>A0ABT6C7M4_9MICO</name>
<dbReference type="SUPFAM" id="SSF46785">
    <property type="entry name" value="Winged helix' DNA-binding domain"/>
    <property type="match status" value="1"/>
</dbReference>
<dbReference type="InterPro" id="IPR036390">
    <property type="entry name" value="WH_DNA-bd_sf"/>
</dbReference>
<dbReference type="InterPro" id="IPR036388">
    <property type="entry name" value="WH-like_DNA-bd_sf"/>
</dbReference>
<dbReference type="EMBL" id="JAROAV010000027">
    <property type="protein sequence ID" value="MDF8264312.1"/>
    <property type="molecule type" value="Genomic_DNA"/>
</dbReference>
<proteinExistence type="predicted"/>
<protein>
    <submittedName>
        <fullName evidence="2">PadR family transcriptional regulator</fullName>
    </submittedName>
</protein>
<dbReference type="InterPro" id="IPR052509">
    <property type="entry name" value="Metal_resp_DNA-bind_regulator"/>
</dbReference>
<evidence type="ECO:0000313" key="3">
    <source>
        <dbReference type="Proteomes" id="UP001528912"/>
    </source>
</evidence>
<organism evidence="2 3">
    <name type="scientific">Luteipulveratus flavus</name>
    <dbReference type="NCBI Taxonomy" id="3031728"/>
    <lineage>
        <taxon>Bacteria</taxon>
        <taxon>Bacillati</taxon>
        <taxon>Actinomycetota</taxon>
        <taxon>Actinomycetes</taxon>
        <taxon>Micrococcales</taxon>
        <taxon>Dermacoccaceae</taxon>
        <taxon>Luteipulveratus</taxon>
    </lineage>
</organism>
<evidence type="ECO:0000313" key="2">
    <source>
        <dbReference type="EMBL" id="MDF8264312.1"/>
    </source>
</evidence>
<keyword evidence="3" id="KW-1185">Reference proteome</keyword>
<dbReference type="Proteomes" id="UP001528912">
    <property type="component" value="Unassembled WGS sequence"/>
</dbReference>
<dbReference type="PANTHER" id="PTHR33169:SF14">
    <property type="entry name" value="TRANSCRIPTIONAL REGULATOR RV3488"/>
    <property type="match status" value="1"/>
</dbReference>
<dbReference type="Pfam" id="PF03551">
    <property type="entry name" value="PadR"/>
    <property type="match status" value="1"/>
</dbReference>
<feature type="domain" description="Transcription regulator PadR N-terminal" evidence="1">
    <location>
        <begin position="17"/>
        <end position="88"/>
    </location>
</feature>
<accession>A0ABT6C7M4</accession>
<gene>
    <name evidence="2" type="ORF">P4R38_08670</name>
</gene>